<keyword evidence="1" id="KW-0175">Coiled coil</keyword>
<reference evidence="3" key="1">
    <citation type="submission" date="2020-07" db="EMBL/GenBank/DDBJ databases">
        <title>Genome sequence and genetic diversity analysis of an under-domesticated orphan crop, white fonio (Digitaria exilis).</title>
        <authorList>
            <person name="Bennetzen J.L."/>
            <person name="Chen S."/>
            <person name="Ma X."/>
            <person name="Wang X."/>
            <person name="Yssel A.E.J."/>
            <person name="Chaluvadi S.R."/>
            <person name="Johnson M."/>
            <person name="Gangashetty P."/>
            <person name="Hamidou F."/>
            <person name="Sanogo M.D."/>
            <person name="Zwaenepoel A."/>
            <person name="Wallace J."/>
            <person name="Van De Peer Y."/>
            <person name="Van Deynze A."/>
        </authorList>
    </citation>
    <scope>NUCLEOTIDE SEQUENCE</scope>
    <source>
        <tissue evidence="3">Leaves</tissue>
    </source>
</reference>
<feature type="compositionally biased region" description="Polar residues" evidence="2">
    <location>
        <begin position="652"/>
        <end position="669"/>
    </location>
</feature>
<dbReference type="Proteomes" id="UP000636709">
    <property type="component" value="Unassembled WGS sequence"/>
</dbReference>
<dbReference type="EMBL" id="JACEFO010000744">
    <property type="protein sequence ID" value="KAF8758108.1"/>
    <property type="molecule type" value="Genomic_DNA"/>
</dbReference>
<sequence>MHVASARVRRIIAVETSLADNHCIGDGRRPENNRRSPASRRLLSKKARFQTPSWVVLSWCTDTQPGKESGARFVSPERFNAGAVHWVEWCPHHAGSVSPSGVRAFVLLLTWRPAREAEIVAVARAYLPGGCSRRPRARADEAPEWAWRPRCARSGAHVCGAVYVHRSPDDDGSSCLSRVVSAYVLRCAAAEPAVPSPQVLAHLAQQQQLLFALRLRSSASADSGNGAPFPRCLMLPLLWWPPPSRPAALATSRSKLRRRTTADSADATATATLPTGKRYVTLTCPVHCPASDQIVAESVSWSTDTRSAGAEAQELSKGQGVIAPRRRQVVAVSTAAVSHWATRPAATKLLRAATRLLLPPWPRHHGHRRFHRVLSTIHPVSVTVESSTSSLDPTVRAVLERIGAGWRGCARRHKGSASSRSSGVGAGSGGGEESAGWGATPRARSCAWLPHEEERQATEMASWAQGAAVSSEEEDHHATTMASRGARSGGELRAVAAGALGAAASCAQEGDWERNERARVAGLGRITTRYARSRASMAVMAPVVELTAMEERHQRRELDDVAGERVEDADGGVDVAVEEEEAVDGVEDDVAVEEREVGPDEGARREVEEAREAMEVRVAGVEARRSATPRPWGVVVVVLQWEHTARNRTTRHPISSTRSPFSDAQSGDTSPAAALNVRRRSLLLGVVMGPVGQRLPGNVRMRGKVVLGRSPLRSAMADLVGGRAPQPLRGVGVGYGANAFVGASTKTEETSEISVGRDGSFLSSAISSTSRSGVAARRRHQPTHGSFSLVPSCSPSFIFPQSIWPPSQITLLPAAIGNIHHQSLVPAEEILPKPCTRMKQADLARGSSADPIELDLSSVMLCPPSSSPRLPGAPGAAGCNVGGTSHDSADADMEEPHVGAEGTRGPAPRCVPWLPEIPCQGRSQGKDLPSPSSEIRARQRVHLGIHLHSTVPPEAQGQPAPVTT</sequence>
<feature type="coiled-coil region" evidence="1">
    <location>
        <begin position="576"/>
        <end position="624"/>
    </location>
</feature>
<keyword evidence="4" id="KW-1185">Reference proteome</keyword>
<feature type="region of interest" description="Disordered" evidence="2">
    <location>
        <begin position="409"/>
        <end position="441"/>
    </location>
</feature>
<feature type="compositionally biased region" description="Gly residues" evidence="2">
    <location>
        <begin position="424"/>
        <end position="433"/>
    </location>
</feature>
<feature type="region of interest" description="Disordered" evidence="2">
    <location>
        <begin position="866"/>
        <end position="909"/>
    </location>
</feature>
<evidence type="ECO:0000313" key="3">
    <source>
        <dbReference type="EMBL" id="KAF8758108.1"/>
    </source>
</evidence>
<name>A0A835FH11_9POAL</name>
<organism evidence="3 4">
    <name type="scientific">Digitaria exilis</name>
    <dbReference type="NCBI Taxonomy" id="1010633"/>
    <lineage>
        <taxon>Eukaryota</taxon>
        <taxon>Viridiplantae</taxon>
        <taxon>Streptophyta</taxon>
        <taxon>Embryophyta</taxon>
        <taxon>Tracheophyta</taxon>
        <taxon>Spermatophyta</taxon>
        <taxon>Magnoliopsida</taxon>
        <taxon>Liliopsida</taxon>
        <taxon>Poales</taxon>
        <taxon>Poaceae</taxon>
        <taxon>PACMAD clade</taxon>
        <taxon>Panicoideae</taxon>
        <taxon>Panicodae</taxon>
        <taxon>Paniceae</taxon>
        <taxon>Anthephorinae</taxon>
        <taxon>Digitaria</taxon>
    </lineage>
</organism>
<dbReference type="AlphaFoldDB" id="A0A835FH11"/>
<gene>
    <name evidence="3" type="ORF">HU200_010773</name>
</gene>
<feature type="region of interest" description="Disordered" evidence="2">
    <location>
        <begin position="23"/>
        <end position="42"/>
    </location>
</feature>
<proteinExistence type="predicted"/>
<protein>
    <submittedName>
        <fullName evidence="3">Uncharacterized protein</fullName>
    </submittedName>
</protein>
<evidence type="ECO:0000256" key="1">
    <source>
        <dbReference type="SAM" id="Coils"/>
    </source>
</evidence>
<feature type="compositionally biased region" description="Basic and acidic residues" evidence="2">
    <location>
        <begin position="23"/>
        <end position="34"/>
    </location>
</feature>
<evidence type="ECO:0000313" key="4">
    <source>
        <dbReference type="Proteomes" id="UP000636709"/>
    </source>
</evidence>
<evidence type="ECO:0000256" key="2">
    <source>
        <dbReference type="SAM" id="MobiDB-lite"/>
    </source>
</evidence>
<comment type="caution">
    <text evidence="3">The sequence shown here is derived from an EMBL/GenBank/DDBJ whole genome shotgun (WGS) entry which is preliminary data.</text>
</comment>
<accession>A0A835FH11</accession>
<feature type="region of interest" description="Disordered" evidence="2">
    <location>
        <begin position="918"/>
        <end position="937"/>
    </location>
</feature>
<feature type="region of interest" description="Disordered" evidence="2">
    <location>
        <begin position="649"/>
        <end position="671"/>
    </location>
</feature>